<evidence type="ECO:0000313" key="2">
    <source>
        <dbReference type="EMBL" id="KUL99303.1"/>
    </source>
</evidence>
<dbReference type="EMBL" id="LMVH01000001">
    <property type="protein sequence ID" value="KUL99303.1"/>
    <property type="molecule type" value="Genomic_DNA"/>
</dbReference>
<accession>A0A0X3Y2R1</accession>
<dbReference type="AlphaFoldDB" id="A0A0X3Y2R1"/>
<evidence type="ECO:0000256" key="1">
    <source>
        <dbReference type="SAM" id="Phobius"/>
    </source>
</evidence>
<protein>
    <submittedName>
        <fullName evidence="2">Uncharacterized protein</fullName>
    </submittedName>
</protein>
<reference evidence="2 3" key="1">
    <citation type="submission" date="2015-10" db="EMBL/GenBank/DDBJ databases">
        <authorList>
            <person name="Gilbert D.G."/>
        </authorList>
    </citation>
    <scope>NUCLEOTIDE SEQUENCE [LARGE SCALE GENOMIC DNA]</scope>
    <source>
        <strain evidence="2 3">ChDC F311</strain>
    </source>
</reference>
<evidence type="ECO:0000313" key="3">
    <source>
        <dbReference type="Proteomes" id="UP000054800"/>
    </source>
</evidence>
<gene>
    <name evidence="2" type="ORF">RO03_07230</name>
</gene>
<keyword evidence="1" id="KW-0472">Membrane</keyword>
<feature type="transmembrane region" description="Helical" evidence="1">
    <location>
        <begin position="151"/>
        <end position="169"/>
    </location>
</feature>
<feature type="transmembrane region" description="Helical" evidence="1">
    <location>
        <begin position="189"/>
        <end position="213"/>
    </location>
</feature>
<dbReference type="Proteomes" id="UP000054800">
    <property type="component" value="Unassembled WGS sequence"/>
</dbReference>
<name>A0A0X3Y2R1_FUSNC</name>
<keyword evidence="1" id="KW-1133">Transmembrane helix</keyword>
<comment type="caution">
    <text evidence="2">The sequence shown here is derived from an EMBL/GenBank/DDBJ whole genome shotgun (WGS) entry which is preliminary data.</text>
</comment>
<dbReference type="RefSeq" id="WP_059222852.1">
    <property type="nucleotide sequence ID" value="NZ_LMVH01000001.1"/>
</dbReference>
<proteinExistence type="predicted"/>
<feature type="transmembrane region" description="Helical" evidence="1">
    <location>
        <begin position="225"/>
        <end position="245"/>
    </location>
</feature>
<organism evidence="2 3">
    <name type="scientific">Fusobacterium nucleatum subsp. nucleatum</name>
    <dbReference type="NCBI Taxonomy" id="76856"/>
    <lineage>
        <taxon>Bacteria</taxon>
        <taxon>Fusobacteriati</taxon>
        <taxon>Fusobacteriota</taxon>
        <taxon>Fusobacteriia</taxon>
        <taxon>Fusobacteriales</taxon>
        <taxon>Fusobacteriaceae</taxon>
        <taxon>Fusobacterium</taxon>
    </lineage>
</organism>
<sequence>MEKNEKKVKMPSESFKEKNIEDSKNKILIFLTERKDNFSKICIDLEEYRRYFKNSFYENNQEYNDKLKEFNQYSKKFNSILDNFLEEVTDLPDGGEIGKLLLEMLTFMLVAQAKNTRIHTRIHKNIMIKSQEQISRYEIDIKSQRNNLRNIYTGFISIIAVFLSIFTLVSANINFFGNIIKVEDTLKKVISLFILVNSVTVFSLITLIGVIYLTIAFFNDKKVKLSYLLAYVPPILLFVSYFIIIA</sequence>
<dbReference type="OrthoDB" id="87428at2"/>
<keyword evidence="1" id="KW-0812">Transmembrane</keyword>